<dbReference type="EMBL" id="GBRH01268759">
    <property type="protein sequence ID" value="JAD29136.1"/>
    <property type="molecule type" value="Transcribed_RNA"/>
</dbReference>
<organism evidence="1">
    <name type="scientific">Arundo donax</name>
    <name type="common">Giant reed</name>
    <name type="synonym">Donax arundinaceus</name>
    <dbReference type="NCBI Taxonomy" id="35708"/>
    <lineage>
        <taxon>Eukaryota</taxon>
        <taxon>Viridiplantae</taxon>
        <taxon>Streptophyta</taxon>
        <taxon>Embryophyta</taxon>
        <taxon>Tracheophyta</taxon>
        <taxon>Spermatophyta</taxon>
        <taxon>Magnoliopsida</taxon>
        <taxon>Liliopsida</taxon>
        <taxon>Poales</taxon>
        <taxon>Poaceae</taxon>
        <taxon>PACMAD clade</taxon>
        <taxon>Arundinoideae</taxon>
        <taxon>Arundineae</taxon>
        <taxon>Arundo</taxon>
    </lineage>
</organism>
<reference evidence="1" key="1">
    <citation type="submission" date="2014-09" db="EMBL/GenBank/DDBJ databases">
        <authorList>
            <person name="Magalhaes I.L.F."/>
            <person name="Oliveira U."/>
            <person name="Santos F.R."/>
            <person name="Vidigal T.H.D.A."/>
            <person name="Brescovit A.D."/>
            <person name="Santos A.J."/>
        </authorList>
    </citation>
    <scope>NUCLEOTIDE SEQUENCE</scope>
    <source>
        <tissue evidence="1">Shoot tissue taken approximately 20 cm above the soil surface</tissue>
    </source>
</reference>
<name>A0A0A8YRZ3_ARUDO</name>
<accession>A0A0A8YRZ3</accession>
<reference evidence="1" key="2">
    <citation type="journal article" date="2015" name="Data Brief">
        <title>Shoot transcriptome of the giant reed, Arundo donax.</title>
        <authorList>
            <person name="Barrero R.A."/>
            <person name="Guerrero F.D."/>
            <person name="Moolhuijzen P."/>
            <person name="Goolsby J.A."/>
            <person name="Tidwell J."/>
            <person name="Bellgard S.E."/>
            <person name="Bellgard M.I."/>
        </authorList>
    </citation>
    <scope>NUCLEOTIDE SEQUENCE</scope>
    <source>
        <tissue evidence="1">Shoot tissue taken approximately 20 cm above the soil surface</tissue>
    </source>
</reference>
<evidence type="ECO:0000313" key="1">
    <source>
        <dbReference type="EMBL" id="JAD29136.1"/>
    </source>
</evidence>
<dbReference type="AlphaFoldDB" id="A0A0A8YRZ3"/>
<protein>
    <submittedName>
        <fullName evidence="1">Uncharacterized protein</fullName>
    </submittedName>
</protein>
<proteinExistence type="predicted"/>
<sequence length="36" mass="4137">MHVSSMEYPLALRGLYVRQKKKLIYGVQQGQKDSLA</sequence>